<dbReference type="SUPFAM" id="SSF47384">
    <property type="entry name" value="Homodimeric domain of signal transducing histidine kinase"/>
    <property type="match status" value="2"/>
</dbReference>
<keyword evidence="4" id="KW-0808">Transferase</keyword>
<keyword evidence="8" id="KW-0902">Two-component regulatory system</keyword>
<evidence type="ECO:0000313" key="15">
    <source>
        <dbReference type="EMBL" id="QPH38913.1"/>
    </source>
</evidence>
<dbReference type="SUPFAM" id="SSF55785">
    <property type="entry name" value="PYP-like sensor domain (PAS domain)"/>
    <property type="match status" value="1"/>
</dbReference>
<evidence type="ECO:0000256" key="1">
    <source>
        <dbReference type="ARBA" id="ARBA00000085"/>
    </source>
</evidence>
<dbReference type="InterPro" id="IPR000700">
    <property type="entry name" value="PAS-assoc_C"/>
</dbReference>
<dbReference type="GO" id="GO:0000155">
    <property type="term" value="F:phosphorelay sensor kinase activity"/>
    <property type="evidence" value="ECO:0007669"/>
    <property type="project" value="InterPro"/>
</dbReference>
<feature type="domain" description="Response regulatory" evidence="12">
    <location>
        <begin position="623"/>
        <end position="738"/>
    </location>
</feature>
<dbReference type="Pfam" id="PF00072">
    <property type="entry name" value="Response_reg"/>
    <property type="match status" value="1"/>
</dbReference>
<dbReference type="CDD" id="cd17574">
    <property type="entry name" value="REC_OmpR"/>
    <property type="match status" value="1"/>
</dbReference>
<keyword evidence="5" id="KW-0547">Nucleotide-binding</keyword>
<organism evidence="15 16">
    <name type="scientific">Pedobacter endophyticus</name>
    <dbReference type="NCBI Taxonomy" id="2789740"/>
    <lineage>
        <taxon>Bacteria</taxon>
        <taxon>Pseudomonadati</taxon>
        <taxon>Bacteroidota</taxon>
        <taxon>Sphingobacteriia</taxon>
        <taxon>Sphingobacteriales</taxon>
        <taxon>Sphingobacteriaceae</taxon>
        <taxon>Pedobacter</taxon>
    </lineage>
</organism>
<dbReference type="FunFam" id="1.10.287.130:FF:000001">
    <property type="entry name" value="Two-component sensor histidine kinase"/>
    <property type="match status" value="1"/>
</dbReference>
<evidence type="ECO:0000259" key="12">
    <source>
        <dbReference type="PROSITE" id="PS50110"/>
    </source>
</evidence>
<dbReference type="InterPro" id="IPR036097">
    <property type="entry name" value="HisK_dim/P_sf"/>
</dbReference>
<dbReference type="InterPro" id="IPR001789">
    <property type="entry name" value="Sig_transdc_resp-reg_receiver"/>
</dbReference>
<dbReference type="Gene3D" id="3.30.565.10">
    <property type="entry name" value="Histidine kinase-like ATPase, C-terminal domain"/>
    <property type="match status" value="2"/>
</dbReference>
<dbReference type="PROSITE" id="PS50112">
    <property type="entry name" value="PAS"/>
    <property type="match status" value="1"/>
</dbReference>
<gene>
    <name evidence="15" type="ORF">IZT61_17880</name>
</gene>
<dbReference type="Pfam" id="PF08447">
    <property type="entry name" value="PAS_3"/>
    <property type="match status" value="1"/>
</dbReference>
<dbReference type="SUPFAM" id="SSF55874">
    <property type="entry name" value="ATPase domain of HSP90 chaperone/DNA topoisomerase II/histidine kinase"/>
    <property type="match status" value="2"/>
</dbReference>
<evidence type="ECO:0000256" key="5">
    <source>
        <dbReference type="ARBA" id="ARBA00022741"/>
    </source>
</evidence>
<dbReference type="PANTHER" id="PTHR43547:SF2">
    <property type="entry name" value="HYBRID SIGNAL TRANSDUCTION HISTIDINE KINASE C"/>
    <property type="match status" value="1"/>
</dbReference>
<dbReference type="GO" id="GO:0005524">
    <property type="term" value="F:ATP binding"/>
    <property type="evidence" value="ECO:0007669"/>
    <property type="project" value="UniProtKB-KW"/>
</dbReference>
<dbReference type="PRINTS" id="PR00344">
    <property type="entry name" value="BCTRLSENSOR"/>
</dbReference>
<dbReference type="SMART" id="SM00387">
    <property type="entry name" value="HATPase_c"/>
    <property type="match status" value="2"/>
</dbReference>
<dbReference type="Gene3D" id="1.10.287.130">
    <property type="match status" value="2"/>
</dbReference>
<dbReference type="FunFam" id="1.10.287.130:FF:000045">
    <property type="entry name" value="Two-component system sensor histidine kinase/response regulator"/>
    <property type="match status" value="1"/>
</dbReference>
<comment type="catalytic activity">
    <reaction evidence="1">
        <text>ATP + protein L-histidine = ADP + protein N-phospho-L-histidine.</text>
        <dbReference type="EC" id="2.7.13.3"/>
    </reaction>
</comment>
<dbReference type="InterPro" id="IPR036890">
    <property type="entry name" value="HATPase_C_sf"/>
</dbReference>
<keyword evidence="6" id="KW-0418">Kinase</keyword>
<dbReference type="Proteomes" id="UP000594759">
    <property type="component" value="Chromosome"/>
</dbReference>
<evidence type="ECO:0000259" key="14">
    <source>
        <dbReference type="PROSITE" id="PS50113"/>
    </source>
</evidence>
<dbReference type="InterPro" id="IPR035965">
    <property type="entry name" value="PAS-like_dom_sf"/>
</dbReference>
<dbReference type="SMART" id="SM00388">
    <property type="entry name" value="HisKA"/>
    <property type="match status" value="2"/>
</dbReference>
<dbReference type="RefSeq" id="WP_196098388.1">
    <property type="nucleotide sequence ID" value="NZ_CP064939.1"/>
</dbReference>
<dbReference type="PROSITE" id="PS50113">
    <property type="entry name" value="PAC"/>
    <property type="match status" value="1"/>
</dbReference>
<evidence type="ECO:0000256" key="4">
    <source>
        <dbReference type="ARBA" id="ARBA00022679"/>
    </source>
</evidence>
<dbReference type="EMBL" id="CP064939">
    <property type="protein sequence ID" value="QPH38913.1"/>
    <property type="molecule type" value="Genomic_DNA"/>
</dbReference>
<keyword evidence="9" id="KW-0472">Membrane</keyword>
<dbReference type="InterPro" id="IPR005467">
    <property type="entry name" value="His_kinase_dom"/>
</dbReference>
<dbReference type="PANTHER" id="PTHR43547">
    <property type="entry name" value="TWO-COMPONENT HISTIDINE KINASE"/>
    <property type="match status" value="1"/>
</dbReference>
<proteinExistence type="predicted"/>
<dbReference type="PROSITE" id="PS50109">
    <property type="entry name" value="HIS_KIN"/>
    <property type="match status" value="2"/>
</dbReference>
<keyword evidence="7" id="KW-0067">ATP-binding</keyword>
<dbReference type="Gene3D" id="3.40.50.2300">
    <property type="match status" value="1"/>
</dbReference>
<dbReference type="InterPro" id="IPR011006">
    <property type="entry name" value="CheY-like_superfamily"/>
</dbReference>
<dbReference type="EC" id="2.7.13.3" evidence="2"/>
<evidence type="ECO:0000256" key="3">
    <source>
        <dbReference type="ARBA" id="ARBA00022553"/>
    </source>
</evidence>
<feature type="domain" description="Histidine kinase" evidence="11">
    <location>
        <begin position="355"/>
        <end position="571"/>
    </location>
</feature>
<dbReference type="InterPro" id="IPR000014">
    <property type="entry name" value="PAS"/>
</dbReference>
<dbReference type="SMART" id="SM00448">
    <property type="entry name" value="REC"/>
    <property type="match status" value="1"/>
</dbReference>
<dbReference type="KEGG" id="pex:IZT61_17880"/>
<dbReference type="FunFam" id="3.30.565.10:FF:000037">
    <property type="entry name" value="Hybrid sensor histidine kinase/response regulator"/>
    <property type="match status" value="1"/>
</dbReference>
<sequence>MENTNQINKVNHLLHDGGEMGELIRSMDWSNSPLGPIEKWPQSLLTSLNLCLSSTFPILIAWGPETIQFYNDAYRPICGAKHPASMGMNFRVCWETALPVVGDAFSKTENGEGTYIKDQQMFLDRYGYLEESFMTFSFAPIRDEAGKVGGIFHPITETTDKMLSARRTQILRNLSAATGKSKTLSDILFHASEQYHDYQFDLPFLAIYKLNGDHASASLLSLTGMSDEPLFPSEIALDEPGQFWSLLTITNSNGPVVIDQMPFKNINDQIGPFPEPPMKAVAQSIHVSGQKEAFGIMICGVSSRRALDEDYLSFFDLLKGTFNTAVSNVYAYEQEQKRAEALAAIDRSKTAFFSNVSHEFRTPLTLMLGPLEELLENSDLSEKAIAHAEAAHRNSLRLLKLVNNLLDFSRVEAGRLQGSYQRTDIASVTVDLASSFRSIIEKSGMILEVNARPIDGEIYVDRQMWEKIVLNLLSNAYKYTLKGSIQVNLSESDRQIILTVSDTGIGIANDEIPHMFERFHRIENAGGRTHEGSGIGLSLVKELVLLHGGEISVESQLGAGSNFSVSIPKGKAHLPPSQILEKASPNGTPSLRGAFIKEALSLLDEHHDSETISVPQTMETSRSILVVDDNRDMRNYLSGLFGSTHRVRQASNGQQALELIADEMPDLVLSDMMMPVMDGKELLRQLRLNPATHRLPFIFLSARAGEEARIEGLELGANDYLVKPFAAAELITKVRGQLRQHASNLHAEQQLKNLFLQAPVAIAIFRGPSHILEMANDMMLGYWKRSYEEIILKPFGEDLADIMQEGFPRIMDEVYRNGKGYISPELAIKTDSVEPEEPCYLRVALEALRGEDDKIYGIMAIATDLSEQVNSRKRIEHTEERLRLAIDSAEMGTWDLNLNRSELHTSSRTNELFGLEEDELTLDRKMLLVIDEDRQRVSEAMSVALRNHSDGHYEQEYGIRKANTGELRYLKATGKTTFDEKGEASRFSGTIIDVTEGRADQERRNDFIAMASHELRTPLTSISAYLQLGKHMTSGEGNERLQSIIDKASQQASKMARLVTDLLDMSKLEAGKLKLDIQSLEISEMVKSSIEDLRPILGRNEIVFDAGIQARVSADKEKLEQVMSNLLSNAIKYSPDGGKILVYIIPLEKKVRVCIKDEGIGISQNDIEKLFQRYFRSESLDRSISGFGIGLYLCQEIITRHGGEIGVESMPGLGSTFYFDLPVLDAF</sequence>
<dbReference type="InterPro" id="IPR013655">
    <property type="entry name" value="PAS_fold_3"/>
</dbReference>
<dbReference type="InterPro" id="IPR003594">
    <property type="entry name" value="HATPase_dom"/>
</dbReference>
<dbReference type="SUPFAM" id="SSF52172">
    <property type="entry name" value="CheY-like"/>
    <property type="match status" value="1"/>
</dbReference>
<feature type="domain" description="Histidine kinase" evidence="11">
    <location>
        <begin position="1010"/>
        <end position="1225"/>
    </location>
</feature>
<evidence type="ECO:0000313" key="16">
    <source>
        <dbReference type="Proteomes" id="UP000594759"/>
    </source>
</evidence>
<evidence type="ECO:0000259" key="11">
    <source>
        <dbReference type="PROSITE" id="PS50109"/>
    </source>
</evidence>
<evidence type="ECO:0000256" key="6">
    <source>
        <dbReference type="ARBA" id="ARBA00022777"/>
    </source>
</evidence>
<name>A0A7U3SPR5_9SPHI</name>
<dbReference type="AlphaFoldDB" id="A0A7U3SPR5"/>
<evidence type="ECO:0000256" key="8">
    <source>
        <dbReference type="ARBA" id="ARBA00023012"/>
    </source>
</evidence>
<accession>A0A7U3SPR5</accession>
<evidence type="ECO:0000256" key="2">
    <source>
        <dbReference type="ARBA" id="ARBA00012438"/>
    </source>
</evidence>
<evidence type="ECO:0000256" key="10">
    <source>
        <dbReference type="PROSITE-ProRule" id="PRU00169"/>
    </source>
</evidence>
<feature type="modified residue" description="4-aspartylphosphate" evidence="10">
    <location>
        <position position="671"/>
    </location>
</feature>
<dbReference type="FunFam" id="3.30.565.10:FF:000006">
    <property type="entry name" value="Sensor histidine kinase WalK"/>
    <property type="match status" value="1"/>
</dbReference>
<dbReference type="CDD" id="cd00130">
    <property type="entry name" value="PAS"/>
    <property type="match status" value="1"/>
</dbReference>
<dbReference type="PROSITE" id="PS50110">
    <property type="entry name" value="RESPONSE_REGULATORY"/>
    <property type="match status" value="1"/>
</dbReference>
<feature type="domain" description="PAS" evidence="13">
    <location>
        <begin position="878"/>
        <end position="948"/>
    </location>
</feature>
<dbReference type="NCBIfam" id="TIGR00229">
    <property type="entry name" value="sensory_box"/>
    <property type="match status" value="1"/>
</dbReference>
<evidence type="ECO:0000259" key="13">
    <source>
        <dbReference type="PROSITE" id="PS50112"/>
    </source>
</evidence>
<keyword evidence="16" id="KW-1185">Reference proteome</keyword>
<dbReference type="CDD" id="cd00082">
    <property type="entry name" value="HisKA"/>
    <property type="match status" value="2"/>
</dbReference>
<dbReference type="InterPro" id="IPR004358">
    <property type="entry name" value="Sig_transdc_His_kin-like_C"/>
</dbReference>
<reference evidence="15 16" key="1">
    <citation type="submission" date="2020-11" db="EMBL/GenBank/DDBJ databases">
        <title>Pedobacter endophytica, an endophytic bacteria isolated form Carex pumila.</title>
        <authorList>
            <person name="Peng Y."/>
            <person name="Jiang L."/>
            <person name="Lee J."/>
        </authorList>
    </citation>
    <scope>NUCLEOTIDE SEQUENCE [LARGE SCALE GENOMIC DNA]</scope>
    <source>
        <strain evidence="15 16">JBR3-12</strain>
    </source>
</reference>
<evidence type="ECO:0000256" key="9">
    <source>
        <dbReference type="ARBA" id="ARBA00023136"/>
    </source>
</evidence>
<dbReference type="Gene3D" id="3.30.450.20">
    <property type="entry name" value="PAS domain"/>
    <property type="match status" value="3"/>
</dbReference>
<feature type="domain" description="PAC" evidence="14">
    <location>
        <begin position="953"/>
        <end position="1006"/>
    </location>
</feature>
<evidence type="ECO:0000256" key="7">
    <source>
        <dbReference type="ARBA" id="ARBA00022840"/>
    </source>
</evidence>
<protein>
    <recommendedName>
        <fullName evidence="2">histidine kinase</fullName>
        <ecNumber evidence="2">2.7.13.3</ecNumber>
    </recommendedName>
</protein>
<dbReference type="InterPro" id="IPR003661">
    <property type="entry name" value="HisK_dim/P_dom"/>
</dbReference>
<dbReference type="Pfam" id="PF02518">
    <property type="entry name" value="HATPase_c"/>
    <property type="match status" value="2"/>
</dbReference>
<keyword evidence="3 10" id="KW-0597">Phosphoprotein</keyword>
<dbReference type="Pfam" id="PF00512">
    <property type="entry name" value="HisKA"/>
    <property type="match status" value="2"/>
</dbReference>